<keyword evidence="1" id="KW-0472">Membrane</keyword>
<gene>
    <name evidence="2" type="ORF">JTE90_027801</name>
</gene>
<proteinExistence type="predicted"/>
<evidence type="ECO:0000313" key="3">
    <source>
        <dbReference type="Proteomes" id="UP000827092"/>
    </source>
</evidence>
<feature type="transmembrane region" description="Helical" evidence="1">
    <location>
        <begin position="22"/>
        <end position="43"/>
    </location>
</feature>
<sequence length="188" mass="21567">MELALNDKVSTVKLALELYEKVYSMTRIVVFLLLVCLVSLSIAEGDIEERKKRQNEDGYERNYQCFNKQLCNCGSDGYESFQQCYDQLHPRSQKWFYRALNKCQGLQEPIASGNPFTDWAPKICSLDEKVKKACSKHMTNEISLELDRAINKGKYGKDVKEKAEIAFACLQRIFGVCHDTPDQCSKKA</sequence>
<keyword evidence="1" id="KW-1133">Transmembrane helix</keyword>
<dbReference type="AlphaFoldDB" id="A0AAV6V882"/>
<evidence type="ECO:0000256" key="1">
    <source>
        <dbReference type="SAM" id="Phobius"/>
    </source>
</evidence>
<evidence type="ECO:0000313" key="2">
    <source>
        <dbReference type="EMBL" id="KAG8192159.1"/>
    </source>
</evidence>
<keyword evidence="3" id="KW-1185">Reference proteome</keyword>
<reference evidence="2 3" key="1">
    <citation type="journal article" date="2022" name="Nat. Ecol. Evol.">
        <title>A masculinizing supergene underlies an exaggerated male reproductive morph in a spider.</title>
        <authorList>
            <person name="Hendrickx F."/>
            <person name="De Corte Z."/>
            <person name="Sonet G."/>
            <person name="Van Belleghem S.M."/>
            <person name="Kostlbacher S."/>
            <person name="Vangestel C."/>
        </authorList>
    </citation>
    <scope>NUCLEOTIDE SEQUENCE [LARGE SCALE GENOMIC DNA]</scope>
    <source>
        <strain evidence="2">W744_W776</strain>
    </source>
</reference>
<name>A0AAV6V882_9ARAC</name>
<comment type="caution">
    <text evidence="2">The sequence shown here is derived from an EMBL/GenBank/DDBJ whole genome shotgun (WGS) entry which is preliminary data.</text>
</comment>
<accession>A0AAV6V882</accession>
<organism evidence="2 3">
    <name type="scientific">Oedothorax gibbosus</name>
    <dbReference type="NCBI Taxonomy" id="931172"/>
    <lineage>
        <taxon>Eukaryota</taxon>
        <taxon>Metazoa</taxon>
        <taxon>Ecdysozoa</taxon>
        <taxon>Arthropoda</taxon>
        <taxon>Chelicerata</taxon>
        <taxon>Arachnida</taxon>
        <taxon>Araneae</taxon>
        <taxon>Araneomorphae</taxon>
        <taxon>Entelegynae</taxon>
        <taxon>Araneoidea</taxon>
        <taxon>Linyphiidae</taxon>
        <taxon>Erigoninae</taxon>
        <taxon>Oedothorax</taxon>
    </lineage>
</organism>
<dbReference type="Proteomes" id="UP000827092">
    <property type="component" value="Unassembled WGS sequence"/>
</dbReference>
<keyword evidence="1" id="KW-0812">Transmembrane</keyword>
<protein>
    <submittedName>
        <fullName evidence="2">Uncharacterized protein</fullName>
    </submittedName>
</protein>
<dbReference type="EMBL" id="JAFNEN010000144">
    <property type="protein sequence ID" value="KAG8192159.1"/>
    <property type="molecule type" value="Genomic_DNA"/>
</dbReference>